<dbReference type="RefSeq" id="WP_183585161.1">
    <property type="nucleotide sequence ID" value="NZ_JACHXJ010000005.1"/>
</dbReference>
<evidence type="ECO:0000313" key="14">
    <source>
        <dbReference type="EMBL" id="MBB3130918.1"/>
    </source>
</evidence>
<evidence type="ECO:0000259" key="12">
    <source>
        <dbReference type="Pfam" id="PF02767"/>
    </source>
</evidence>
<accession>A0A839TZU2</accession>
<evidence type="ECO:0000256" key="6">
    <source>
        <dbReference type="ARBA" id="ARBA00022695"/>
    </source>
</evidence>
<comment type="similarity">
    <text evidence="2 10">Belongs to the beta sliding clamp family.</text>
</comment>
<dbReference type="GO" id="GO:0006271">
    <property type="term" value="P:DNA strand elongation involved in DNA replication"/>
    <property type="evidence" value="ECO:0007669"/>
    <property type="project" value="TreeGrafter"/>
</dbReference>
<evidence type="ECO:0000256" key="1">
    <source>
        <dbReference type="ARBA" id="ARBA00004496"/>
    </source>
</evidence>
<proteinExistence type="inferred from homology"/>
<dbReference type="GO" id="GO:0003887">
    <property type="term" value="F:DNA-directed DNA polymerase activity"/>
    <property type="evidence" value="ECO:0007669"/>
    <property type="project" value="UniProtKB-UniRule"/>
</dbReference>
<dbReference type="NCBIfam" id="TIGR00663">
    <property type="entry name" value="dnan"/>
    <property type="match status" value="1"/>
</dbReference>
<comment type="subcellular location">
    <subcellularLocation>
        <location evidence="1 10">Cytoplasm</location>
    </subcellularLocation>
</comment>
<dbReference type="Pfam" id="PF00712">
    <property type="entry name" value="DNA_pol3_beta"/>
    <property type="match status" value="1"/>
</dbReference>
<feature type="domain" description="DNA polymerase III beta sliding clamp C-terminal" evidence="13">
    <location>
        <begin position="257"/>
        <end position="367"/>
    </location>
</feature>
<name>A0A839TZU2_9BACL</name>
<evidence type="ECO:0000259" key="11">
    <source>
        <dbReference type="Pfam" id="PF00712"/>
    </source>
</evidence>
<comment type="function">
    <text evidence="10">Confers DNA tethering and processivity to DNA polymerases and other proteins. Acts as a clamp, forming a ring around DNA (a reaction catalyzed by the clamp-loading complex) which diffuses in an ATP-independent manner freely and bidirectionally along dsDNA. Initially characterized for its ability to contact the catalytic subunit of DNA polymerase III (Pol III), a complex, multichain enzyme responsible for most of the replicative synthesis in bacteria; Pol III exhibits 3'-5' exonuclease proofreading activity. The beta chain is required for initiation of replication as well as for processivity of DNA replication.</text>
</comment>
<sequence>MFVRIPGDLLAQTVHQVAVAASVSSAQPQNSMIHLHTSLEGLTLASGTSSGLVIQTRLPLDERHRQTESIAVPSRLFADMIRKLPAGMVTLETQPPFLLKISSGSTLFRLYGMDPKDGCSVPDLGNHLLDVEISGSQFKKAVQQVVFASAKSNEASPVLTGALFHIRNGSMRLIATDGVRLASCTTLLDRNPSYEAEAIIPSAYLKHISKLLSGEKLRISFSNHRMMMQNQNLTAYIPLITGSFPSMETMINAAYVTEVRVSSAAFLSAIERVNLVAGDQAVLLNGTSHSLELSSNTPEVGDVLETTPALDFQGEPFRIAFNGKYMQDIIRVIDNEWISIQYASPLKPLIVTAASSNESLVYLITPRRTRAT</sequence>
<evidence type="ECO:0000256" key="10">
    <source>
        <dbReference type="PIRNR" id="PIRNR000804"/>
    </source>
</evidence>
<dbReference type="PANTHER" id="PTHR30478:SF0">
    <property type="entry name" value="BETA SLIDING CLAMP"/>
    <property type="match status" value="1"/>
</dbReference>
<dbReference type="SMART" id="SM00480">
    <property type="entry name" value="POL3Bc"/>
    <property type="match status" value="1"/>
</dbReference>
<gene>
    <name evidence="14" type="ORF">FHS19_005637</name>
</gene>
<dbReference type="CDD" id="cd00140">
    <property type="entry name" value="beta_clamp"/>
    <property type="match status" value="1"/>
</dbReference>
<dbReference type="Proteomes" id="UP000517523">
    <property type="component" value="Unassembled WGS sequence"/>
</dbReference>
<dbReference type="InterPro" id="IPR046938">
    <property type="entry name" value="DNA_clamp_sf"/>
</dbReference>
<evidence type="ECO:0000256" key="4">
    <source>
        <dbReference type="ARBA" id="ARBA00022490"/>
    </source>
</evidence>
<keyword evidence="4 10" id="KW-0963">Cytoplasm</keyword>
<keyword evidence="5 10" id="KW-0808">Transferase</keyword>
<comment type="caution">
    <text evidence="14">The sequence shown here is derived from an EMBL/GenBank/DDBJ whole genome shotgun (WGS) entry which is preliminary data.</text>
</comment>
<dbReference type="GO" id="GO:0008408">
    <property type="term" value="F:3'-5' exonuclease activity"/>
    <property type="evidence" value="ECO:0007669"/>
    <property type="project" value="InterPro"/>
</dbReference>
<keyword evidence="9" id="KW-0238">DNA-binding</keyword>
<dbReference type="Gene3D" id="3.70.10.10">
    <property type="match status" value="1"/>
</dbReference>
<evidence type="ECO:0000256" key="2">
    <source>
        <dbReference type="ARBA" id="ARBA00010752"/>
    </source>
</evidence>
<dbReference type="GO" id="GO:0009360">
    <property type="term" value="C:DNA polymerase III complex"/>
    <property type="evidence" value="ECO:0007669"/>
    <property type="project" value="InterPro"/>
</dbReference>
<evidence type="ECO:0000256" key="3">
    <source>
        <dbReference type="ARBA" id="ARBA00021035"/>
    </source>
</evidence>
<dbReference type="GO" id="GO:0005737">
    <property type="term" value="C:cytoplasm"/>
    <property type="evidence" value="ECO:0007669"/>
    <property type="project" value="UniProtKB-SubCell"/>
</dbReference>
<organism evidence="14 15">
    <name type="scientific">Paenibacillus rhizosphaerae</name>
    <dbReference type="NCBI Taxonomy" id="297318"/>
    <lineage>
        <taxon>Bacteria</taxon>
        <taxon>Bacillati</taxon>
        <taxon>Bacillota</taxon>
        <taxon>Bacilli</taxon>
        <taxon>Bacillales</taxon>
        <taxon>Paenibacillaceae</taxon>
        <taxon>Paenibacillus</taxon>
    </lineage>
</organism>
<dbReference type="PANTHER" id="PTHR30478">
    <property type="entry name" value="DNA POLYMERASE III SUBUNIT BETA"/>
    <property type="match status" value="1"/>
</dbReference>
<evidence type="ECO:0000256" key="8">
    <source>
        <dbReference type="ARBA" id="ARBA00022932"/>
    </source>
</evidence>
<dbReference type="EMBL" id="JACHXJ010000005">
    <property type="protein sequence ID" value="MBB3130918.1"/>
    <property type="molecule type" value="Genomic_DNA"/>
</dbReference>
<dbReference type="Pfam" id="PF02768">
    <property type="entry name" value="DNA_pol3_beta_3"/>
    <property type="match status" value="1"/>
</dbReference>
<evidence type="ECO:0000256" key="5">
    <source>
        <dbReference type="ARBA" id="ARBA00022679"/>
    </source>
</evidence>
<evidence type="ECO:0000256" key="7">
    <source>
        <dbReference type="ARBA" id="ARBA00022705"/>
    </source>
</evidence>
<dbReference type="Gene3D" id="3.10.150.10">
    <property type="entry name" value="DNA Polymerase III, subunit A, domain 2"/>
    <property type="match status" value="1"/>
</dbReference>
<dbReference type="GO" id="GO:0003677">
    <property type="term" value="F:DNA binding"/>
    <property type="evidence" value="ECO:0007669"/>
    <property type="project" value="UniProtKB-UniRule"/>
</dbReference>
<dbReference type="InterPro" id="IPR022637">
    <property type="entry name" value="DNA_polIII_beta_cen"/>
</dbReference>
<dbReference type="PIRSF" id="PIRSF000804">
    <property type="entry name" value="DNA_pol_III_b"/>
    <property type="match status" value="1"/>
</dbReference>
<protein>
    <recommendedName>
        <fullName evidence="3 10">Beta sliding clamp</fullName>
    </recommendedName>
</protein>
<dbReference type="Pfam" id="PF02767">
    <property type="entry name" value="DNA_pol3_beta_2"/>
    <property type="match status" value="1"/>
</dbReference>
<reference evidence="14 15" key="1">
    <citation type="submission" date="2020-08" db="EMBL/GenBank/DDBJ databases">
        <title>Genomic Encyclopedia of Type Strains, Phase III (KMG-III): the genomes of soil and plant-associated and newly described type strains.</title>
        <authorList>
            <person name="Whitman W."/>
        </authorList>
    </citation>
    <scope>NUCLEOTIDE SEQUENCE [LARGE SCALE GENOMIC DNA]</scope>
    <source>
        <strain evidence="14 15">CECT 5831</strain>
    </source>
</reference>
<feature type="domain" description="DNA polymerase III beta sliding clamp central" evidence="12">
    <location>
        <begin position="133"/>
        <end position="245"/>
    </location>
</feature>
<evidence type="ECO:0000256" key="9">
    <source>
        <dbReference type="ARBA" id="ARBA00023125"/>
    </source>
</evidence>
<dbReference type="InterPro" id="IPR022635">
    <property type="entry name" value="DNA_polIII_beta_C"/>
</dbReference>
<keyword evidence="8 10" id="KW-0239">DNA-directed DNA polymerase</keyword>
<feature type="domain" description="DNA polymerase III beta sliding clamp N-terminal" evidence="11">
    <location>
        <begin position="1"/>
        <end position="117"/>
    </location>
</feature>
<keyword evidence="7 10" id="KW-0235">DNA replication</keyword>
<dbReference type="SUPFAM" id="SSF55979">
    <property type="entry name" value="DNA clamp"/>
    <property type="match status" value="3"/>
</dbReference>
<dbReference type="InterPro" id="IPR001001">
    <property type="entry name" value="DNA_polIII_beta"/>
</dbReference>
<evidence type="ECO:0000259" key="13">
    <source>
        <dbReference type="Pfam" id="PF02768"/>
    </source>
</evidence>
<evidence type="ECO:0000313" key="15">
    <source>
        <dbReference type="Proteomes" id="UP000517523"/>
    </source>
</evidence>
<comment type="subunit">
    <text evidence="10">Forms a ring-shaped head-to-tail homodimer around DNA.</text>
</comment>
<dbReference type="InterPro" id="IPR022634">
    <property type="entry name" value="DNA_polIII_beta_N"/>
</dbReference>
<keyword evidence="6 10" id="KW-0548">Nucleotidyltransferase</keyword>
<dbReference type="AlphaFoldDB" id="A0A839TZU2"/>